<evidence type="ECO:0000256" key="9">
    <source>
        <dbReference type="PIRSR" id="PIRSR619791-2"/>
    </source>
</evidence>
<dbReference type="SMART" id="SM00032">
    <property type="entry name" value="CCP"/>
    <property type="match status" value="1"/>
</dbReference>
<keyword evidence="7" id="KW-1015">Disulfide bond</keyword>
<evidence type="ECO:0000313" key="12">
    <source>
        <dbReference type="EMBL" id="KAK0142095.1"/>
    </source>
</evidence>
<dbReference type="GO" id="GO:0004601">
    <property type="term" value="F:peroxidase activity"/>
    <property type="evidence" value="ECO:0007669"/>
    <property type="project" value="UniProtKB-KW"/>
</dbReference>
<evidence type="ECO:0000259" key="11">
    <source>
        <dbReference type="PROSITE" id="PS50923"/>
    </source>
</evidence>
<evidence type="ECO:0000256" key="1">
    <source>
        <dbReference type="ARBA" id="ARBA00001970"/>
    </source>
</evidence>
<comment type="caution">
    <text evidence="12">The sequence shown here is derived from an EMBL/GenBank/DDBJ whole genome shotgun (WGS) entry which is preliminary data.</text>
</comment>
<dbReference type="GO" id="GO:0020037">
    <property type="term" value="F:heme binding"/>
    <property type="evidence" value="ECO:0007669"/>
    <property type="project" value="InterPro"/>
</dbReference>
<name>A0AA47ML42_MERPO</name>
<keyword evidence="2 9" id="KW-0349">Heme</keyword>
<dbReference type="PROSITE" id="PS50292">
    <property type="entry name" value="PEROXIDASE_3"/>
    <property type="match status" value="1"/>
</dbReference>
<gene>
    <name evidence="12" type="primary">Tpo_0</name>
    <name evidence="12" type="ORF">N1851_020241</name>
</gene>
<dbReference type="GO" id="GO:0006979">
    <property type="term" value="P:response to oxidative stress"/>
    <property type="evidence" value="ECO:0007669"/>
    <property type="project" value="InterPro"/>
</dbReference>
<evidence type="ECO:0000256" key="7">
    <source>
        <dbReference type="ARBA" id="ARBA00023157"/>
    </source>
</evidence>
<keyword evidence="5" id="KW-0560">Oxidoreductase</keyword>
<dbReference type="PANTHER" id="PTHR11475">
    <property type="entry name" value="OXIDASE/PEROXIDASE"/>
    <property type="match status" value="1"/>
</dbReference>
<comment type="cofactor">
    <cofactor evidence="1">
        <name>heme b</name>
        <dbReference type="ChEBI" id="CHEBI:60344"/>
    </cofactor>
</comment>
<dbReference type="PROSITE" id="PS50923">
    <property type="entry name" value="SUSHI"/>
    <property type="match status" value="1"/>
</dbReference>
<dbReference type="SUPFAM" id="SSF57535">
    <property type="entry name" value="Complement control module/SCR domain"/>
    <property type="match status" value="1"/>
</dbReference>
<dbReference type="Pfam" id="PF00084">
    <property type="entry name" value="Sushi"/>
    <property type="match status" value="1"/>
</dbReference>
<feature type="binding site" description="axial binding residue" evidence="9">
    <location>
        <position position="496"/>
    </location>
    <ligand>
        <name>heme b</name>
        <dbReference type="ChEBI" id="CHEBI:60344"/>
    </ligand>
    <ligandPart>
        <name>Fe</name>
        <dbReference type="ChEBI" id="CHEBI:18248"/>
    </ligandPart>
</feature>
<dbReference type="InterPro" id="IPR037120">
    <property type="entry name" value="Haem_peroxidase_sf_animal"/>
</dbReference>
<evidence type="ECO:0000256" key="2">
    <source>
        <dbReference type="ARBA" id="ARBA00022617"/>
    </source>
</evidence>
<accession>A0AA47ML42</accession>
<dbReference type="InterPro" id="IPR019791">
    <property type="entry name" value="Haem_peroxidase_animal"/>
</dbReference>
<dbReference type="AlphaFoldDB" id="A0AA47ML42"/>
<keyword evidence="13" id="KW-1185">Reference proteome</keyword>
<evidence type="ECO:0000256" key="8">
    <source>
        <dbReference type="ARBA" id="ARBA00061342"/>
    </source>
</evidence>
<dbReference type="FunFam" id="1.10.640.10:FF:000001">
    <property type="entry name" value="Peroxidasin homolog"/>
    <property type="match status" value="1"/>
</dbReference>
<dbReference type="CDD" id="cd00033">
    <property type="entry name" value="CCP"/>
    <property type="match status" value="1"/>
</dbReference>
<feature type="domain" description="Sushi" evidence="11">
    <location>
        <begin position="743"/>
        <end position="797"/>
    </location>
</feature>
<dbReference type="Proteomes" id="UP001174136">
    <property type="component" value="Unassembled WGS sequence"/>
</dbReference>
<keyword evidence="4" id="KW-0732">Signal</keyword>
<dbReference type="EMBL" id="JAOPHQ010003710">
    <property type="protein sequence ID" value="KAK0142095.1"/>
    <property type="molecule type" value="Genomic_DNA"/>
</dbReference>
<organism evidence="12 13">
    <name type="scientific">Merluccius polli</name>
    <name type="common">Benguela hake</name>
    <name type="synonym">Merluccius cadenati</name>
    <dbReference type="NCBI Taxonomy" id="89951"/>
    <lineage>
        <taxon>Eukaryota</taxon>
        <taxon>Metazoa</taxon>
        <taxon>Chordata</taxon>
        <taxon>Craniata</taxon>
        <taxon>Vertebrata</taxon>
        <taxon>Euteleostomi</taxon>
        <taxon>Actinopterygii</taxon>
        <taxon>Neopterygii</taxon>
        <taxon>Teleostei</taxon>
        <taxon>Neoteleostei</taxon>
        <taxon>Acanthomorphata</taxon>
        <taxon>Zeiogadaria</taxon>
        <taxon>Gadariae</taxon>
        <taxon>Gadiformes</taxon>
        <taxon>Gadoidei</taxon>
        <taxon>Merlucciidae</taxon>
        <taxon>Merluccius</taxon>
    </lineage>
</organism>
<evidence type="ECO:0000256" key="5">
    <source>
        <dbReference type="ARBA" id="ARBA00023002"/>
    </source>
</evidence>
<evidence type="ECO:0000313" key="13">
    <source>
        <dbReference type="Proteomes" id="UP001174136"/>
    </source>
</evidence>
<dbReference type="GO" id="GO:0005615">
    <property type="term" value="C:extracellular space"/>
    <property type="evidence" value="ECO:0007669"/>
    <property type="project" value="TreeGrafter"/>
</dbReference>
<comment type="similarity">
    <text evidence="8">Belongs to the peroxidase family. XPO subfamily.</text>
</comment>
<dbReference type="PRINTS" id="PR00457">
    <property type="entry name" value="ANPEROXIDASE"/>
</dbReference>
<proteinExistence type="inferred from homology"/>
<dbReference type="Gene3D" id="2.10.70.10">
    <property type="entry name" value="Complement Module, domain 1"/>
    <property type="match status" value="1"/>
</dbReference>
<evidence type="ECO:0000256" key="6">
    <source>
        <dbReference type="ARBA" id="ARBA00023004"/>
    </source>
</evidence>
<dbReference type="SUPFAM" id="SSF48113">
    <property type="entry name" value="Heme-dependent peroxidases"/>
    <property type="match status" value="1"/>
</dbReference>
<dbReference type="InterPro" id="IPR000436">
    <property type="entry name" value="Sushi_SCR_CCP_dom"/>
</dbReference>
<evidence type="ECO:0000256" key="4">
    <source>
        <dbReference type="ARBA" id="ARBA00022729"/>
    </source>
</evidence>
<dbReference type="Gene3D" id="1.10.640.10">
    <property type="entry name" value="Haem peroxidase domain superfamily, animal type"/>
    <property type="match status" value="1"/>
</dbReference>
<reference evidence="12" key="1">
    <citation type="journal article" date="2023" name="Front. Mar. Sci.">
        <title>A new Merluccius polli reference genome to investigate the effects of global change in West African waters.</title>
        <authorList>
            <person name="Mateo J.L."/>
            <person name="Blanco-Fernandez C."/>
            <person name="Garcia-Vazquez E."/>
            <person name="Machado-Schiaffino G."/>
        </authorList>
    </citation>
    <scope>NUCLEOTIDE SEQUENCE</scope>
    <source>
        <strain evidence="12">C29</strain>
        <tissue evidence="12">Fin</tissue>
    </source>
</reference>
<dbReference type="InterPro" id="IPR010255">
    <property type="entry name" value="Haem_peroxidase_sf"/>
</dbReference>
<evidence type="ECO:0000256" key="3">
    <source>
        <dbReference type="ARBA" id="ARBA00022723"/>
    </source>
</evidence>
<keyword evidence="3 9" id="KW-0479">Metal-binding</keyword>
<comment type="caution">
    <text evidence="10">Lacks conserved residue(s) required for the propagation of feature annotation.</text>
</comment>
<sequence length="902" mass="101391">MALLLLSLPQCVSSNKVFPNNSETVYLGSQFVDEALQRAMELTDAAYTRTSERVKMSLSEGALRPNDLLAQFKQTEPSTRAHIQAAELLDNTVELIREMVYTHTMAQPNHSELLSEGDVEKLLQVTGCSSELKSMHCDTDCLSERYRSITGECNNRQHPSWGAANIPYSRWLEPEYEDTAGMPRGWDPEYTYSSFSLPPVRLVSQEVLYTHNDNISLDSTLSHLLVEWGQWIDHDLALTPQSPSTAAFKTGVDCTRTCSRDTPCFPIQIPSSDPRTGLQSCMPFFRSAPSCGRGTLASGHREQLNAITSYVDASMVYGSSDDVASALRNHSCPLGSLALNPQHSDHGLAYMPFLSRTTQARLDPCGPRRGGNFSFSEPQDWSLRHDNATSCFQAGDSRANEHLGMIALHTVFLREHNRLVEELHVLNPHWSPDTLYQEARKIMGAIHQILTWEHYLPRVMGEKAISDLMPPYEGYNPDVDPSVVNVFAAAAFRFAHVTIQPIVARLGPGYSLDSLHPPLPLHHSLFASWRVVQEGGVDPVLRGLLLSPAKLQVPGQMMVEELTERLFQAQGGMPLDLAALNLQRGRDHGLPGYSSWREFCGLSVPNTTMELADILGNLAMAQKFLALYGTPRNIDVWVGAISEPALPGGRVGPLLSCLLVKQFRALRDGDRFWWEREGVFTPAQRRRLKSASLSRIICDNSHIMHVPIDPFSRTESADNMLPCSHTRIPRLDLSPWKEPDTDPRCGVIPRIQDGSSLLCDSMILYQCHSGFKLQGSSSVTCDPGSQQWRPAPPTCHGTHNHTSHVHLVPSSLPIRQILLWYVGARGKYKIHIIQQCSHFIENIYTKYSIENIKYALYKIDRSLEHCLMLHYAMISYVKYCKRKLYTKEQRESCYFLKIFPYF</sequence>
<keyword evidence="12" id="KW-0575">Peroxidase</keyword>
<dbReference type="GO" id="GO:0046872">
    <property type="term" value="F:metal ion binding"/>
    <property type="evidence" value="ECO:0007669"/>
    <property type="project" value="UniProtKB-KW"/>
</dbReference>
<keyword evidence="6 9" id="KW-0408">Iron</keyword>
<evidence type="ECO:0000256" key="10">
    <source>
        <dbReference type="PROSITE-ProRule" id="PRU00302"/>
    </source>
</evidence>
<keyword evidence="10" id="KW-0768">Sushi</keyword>
<dbReference type="PANTHER" id="PTHR11475:SF63">
    <property type="entry name" value="EOSINOPHIL PEROXIDASE"/>
    <property type="match status" value="1"/>
</dbReference>
<protein>
    <submittedName>
        <fullName evidence="12">Thyroid peroxidase</fullName>
    </submittedName>
</protein>
<dbReference type="Pfam" id="PF03098">
    <property type="entry name" value="An_peroxidase"/>
    <property type="match status" value="1"/>
</dbReference>
<dbReference type="InterPro" id="IPR035976">
    <property type="entry name" value="Sushi/SCR/CCP_sf"/>
</dbReference>